<proteinExistence type="predicted"/>
<sequence length="518" mass="58210">MVHISLAISGLLDQQIVLRAGGLYWVSVDQPADARLLARQFLEAIPEHVPATLIAGAGSVQSIISELAPDRGPDKLKLFEIEKRVIDRGLATLTRDLGRAGIAPSSPILLILPSSSWPETIKASQLKRWCERVIAWLQAHDATLLLITHGEAALLHKQLLQINQTLSGLSHLYRYNGDLRYQLNFWHNDLGVSAGQEFKLSVQDNALSVIPQSEVYTQPRVADDQHVYLAERTVLEGAPSMSKHWYLFENREALLAAVQTARAATVIVGIDNSYQLLELAQQLHDMREQCGPDLKIVVREMEPSVRYRDERLLLACGANLIVPDGTLLSRFLSMLESVQGQRWQYTQNIDFATLLERQRPPQIRGLVSPRVFYETIEQIYEDSSGEVTHQLMKFQPVPGLSEELFLNQMCLRRFGDIACLLGDELYLFLFACRADGLDPALGNICRLPWRDMFVQRRVLSGLSDLPEEAFMQADSVPSYLHIPIENTVLQAAPGVNERAPLTPKRLTLPISEHRHDVS</sequence>
<name>A0ABW7LSJ9_9PSED</name>
<accession>A0ABW7LSJ9</accession>
<organism evidence="2 3">
    <name type="scientific">Pseudomonas kulmbachensis</name>
    <dbReference type="NCBI Taxonomy" id="3043408"/>
    <lineage>
        <taxon>Bacteria</taxon>
        <taxon>Pseudomonadati</taxon>
        <taxon>Pseudomonadota</taxon>
        <taxon>Gammaproteobacteria</taxon>
        <taxon>Pseudomonadales</taxon>
        <taxon>Pseudomonadaceae</taxon>
        <taxon>Pseudomonas</taxon>
    </lineage>
</organism>
<dbReference type="InterPro" id="IPR017745">
    <property type="entry name" value="BcsE"/>
</dbReference>
<dbReference type="NCBIfam" id="TIGR03369">
    <property type="entry name" value="cellulose_bcsE"/>
    <property type="match status" value="1"/>
</dbReference>
<dbReference type="EMBL" id="JBINXB010000001">
    <property type="protein sequence ID" value="MFH6564692.1"/>
    <property type="molecule type" value="Genomic_DNA"/>
</dbReference>
<evidence type="ECO:0000313" key="3">
    <source>
        <dbReference type="Proteomes" id="UP001609821"/>
    </source>
</evidence>
<evidence type="ECO:0000313" key="2">
    <source>
        <dbReference type="EMBL" id="MFH6564692.1"/>
    </source>
</evidence>
<evidence type="ECO:0000256" key="1">
    <source>
        <dbReference type="NCBIfam" id="TIGR03369"/>
    </source>
</evidence>
<comment type="caution">
    <text evidence="2">The sequence shown here is derived from an EMBL/GenBank/DDBJ whole genome shotgun (WGS) entry which is preliminary data.</text>
</comment>
<gene>
    <name evidence="2" type="primary">bcsE</name>
    <name evidence="2" type="ORF">ACHMWK_01620</name>
</gene>
<protein>
    <recommendedName>
        <fullName evidence="1">Cellulose biosynthesis protein BcsE</fullName>
    </recommendedName>
</protein>
<dbReference type="Proteomes" id="UP001609821">
    <property type="component" value="Unassembled WGS sequence"/>
</dbReference>
<keyword evidence="3" id="KW-1185">Reference proteome</keyword>
<reference evidence="2 3" key="1">
    <citation type="submission" date="2024-10" db="EMBL/GenBank/DDBJ databases">
        <title>Aeromonas and Pseudomonas from the Cagarras Archipelago, Rio de Janeiro, Brazil.</title>
        <authorList>
            <person name="Canellas A.L.B."/>
            <person name="Laport M.S."/>
        </authorList>
    </citation>
    <scope>NUCLEOTIDE SEQUENCE [LARGE SCALE GENOMIC DNA]</scope>
    <source>
        <strain evidence="2 3">CPF-4</strain>
    </source>
</reference>
<dbReference type="Pfam" id="PF10995">
    <property type="entry name" value="CBP_BcsE"/>
    <property type="match status" value="1"/>
</dbReference>
<dbReference type="RefSeq" id="WP_261742342.1">
    <property type="nucleotide sequence ID" value="NZ_CAVMKE010000002.1"/>
</dbReference>